<reference evidence="2" key="1">
    <citation type="submission" date="2021-02" db="EMBL/GenBank/DDBJ databases">
        <title>Psilocybe cubensis genome.</title>
        <authorList>
            <person name="Mckernan K.J."/>
            <person name="Crawford S."/>
            <person name="Trippe A."/>
            <person name="Kane L.T."/>
            <person name="Mclaughlin S."/>
        </authorList>
    </citation>
    <scope>NUCLEOTIDE SEQUENCE [LARGE SCALE GENOMIC DNA]</scope>
    <source>
        <strain evidence="2">MGC-MH-2018</strain>
    </source>
</reference>
<dbReference type="Gene3D" id="3.30.70.100">
    <property type="match status" value="2"/>
</dbReference>
<accession>A0A8H8CGP8</accession>
<feature type="domain" description="ABM" evidence="1">
    <location>
        <begin position="21"/>
        <end position="72"/>
    </location>
</feature>
<dbReference type="InterPro" id="IPR007138">
    <property type="entry name" value="ABM_dom"/>
</dbReference>
<comment type="caution">
    <text evidence="2">The sequence shown here is derived from an EMBL/GenBank/DDBJ whole genome shotgun (WGS) entry which is preliminary data.</text>
</comment>
<organism evidence="2">
    <name type="scientific">Psilocybe cubensis</name>
    <name type="common">Psychedelic mushroom</name>
    <name type="synonym">Stropharia cubensis</name>
    <dbReference type="NCBI Taxonomy" id="181762"/>
    <lineage>
        <taxon>Eukaryota</taxon>
        <taxon>Fungi</taxon>
        <taxon>Dikarya</taxon>
        <taxon>Basidiomycota</taxon>
        <taxon>Agaricomycotina</taxon>
        <taxon>Agaricomycetes</taxon>
        <taxon>Agaricomycetidae</taxon>
        <taxon>Agaricales</taxon>
        <taxon>Agaricineae</taxon>
        <taxon>Strophariaceae</taxon>
        <taxon>Psilocybe</taxon>
    </lineage>
</organism>
<evidence type="ECO:0000313" key="2">
    <source>
        <dbReference type="EMBL" id="KAG5164883.1"/>
    </source>
</evidence>
<dbReference type="Pfam" id="PF03992">
    <property type="entry name" value="ABM"/>
    <property type="match status" value="1"/>
</dbReference>
<dbReference type="AlphaFoldDB" id="A0A8H8CGP8"/>
<protein>
    <recommendedName>
        <fullName evidence="1">ABM domain-containing protein</fullName>
    </recommendedName>
</protein>
<dbReference type="EMBL" id="JAFIQS010000011">
    <property type="protein sequence ID" value="KAG5164883.1"/>
    <property type="molecule type" value="Genomic_DNA"/>
</dbReference>
<evidence type="ECO:0000259" key="1">
    <source>
        <dbReference type="Pfam" id="PF03992"/>
    </source>
</evidence>
<proteinExistence type="predicted"/>
<dbReference type="SUPFAM" id="SSF54909">
    <property type="entry name" value="Dimeric alpha+beta barrel"/>
    <property type="match status" value="1"/>
</dbReference>
<gene>
    <name evidence="2" type="ORF">JR316_010529</name>
</gene>
<dbReference type="InterPro" id="IPR011008">
    <property type="entry name" value="Dimeric_a/b-barrel"/>
</dbReference>
<name>A0A8H8CGP8_PSICU</name>
<dbReference type="OrthoDB" id="3830579at2759"/>
<sequence length="205" mass="22488">MPIVKISTWQVSEAHIADSTLWTSLAQEIGQAPGCLGVYSGIAEEDGKRFHSFVVWESLGHYDSFSNSPGFGTLLTAFEQVRSGPSQSYFVAFNQDFIPALSAPTTEILRMSILDGKSTEDLESIVGTIKGRIDSGNEKFAPVAWGPIVKNQEGEDGKQFYLVIGWESVKAHVDFVTEASFVPLIDSLKETAALEMFHSHLTRNV</sequence>